<evidence type="ECO:0000256" key="1">
    <source>
        <dbReference type="SAM" id="Phobius"/>
    </source>
</evidence>
<feature type="transmembrane region" description="Helical" evidence="1">
    <location>
        <begin position="191"/>
        <end position="213"/>
    </location>
</feature>
<accession>A0ABR4GA42</accession>
<keyword evidence="1" id="KW-0812">Transmembrane</keyword>
<keyword evidence="1" id="KW-0472">Membrane</keyword>
<keyword evidence="1" id="KW-1133">Transmembrane helix</keyword>
<gene>
    <name evidence="2" type="ORF">BJX66DRAFT_168120</name>
</gene>
<dbReference type="Proteomes" id="UP001610563">
    <property type="component" value="Unassembled WGS sequence"/>
</dbReference>
<evidence type="ECO:0000313" key="3">
    <source>
        <dbReference type="Proteomes" id="UP001610563"/>
    </source>
</evidence>
<sequence length="420" mass="46704">MPDADNNSLTNALSAVSTLIGYIGTEVATSQCFDRVVWPQRSYNNFRIHNAWKAALLMPLGGPLQTAALKTIDALFKNGLMRGARLGHMLGTCFFPDSGLEYTLYQNGARCAVGHIRNGIWPRVLGDMPMLVAANAEVKDEEQHEDGRRKLSETRQMTLVSHLSITIAKSDTGREKSVLIKGDIDAVTLRTFLAIITSEITGIAVAIIVAAVWRSAWMVLWLAPLLLKLISACFPVPRNPFTPEPLEGDSQEDNDPQAAFFYLENGQGLQIIEGPLRIVRPFFRHYGHPKRQRWNELVQIAVVIAFGINFPVGLVVSILCMPVPLQCMWTGYVLYVTIALYISRYTQGESFLTTEERVAEALVFAEENPGQTSVLFEAAQDYVLEVNLSRTVHNSFGLAKEHAFRILESRSEVETPLLPT</sequence>
<organism evidence="2 3">
    <name type="scientific">Aspergillus keveii</name>
    <dbReference type="NCBI Taxonomy" id="714993"/>
    <lineage>
        <taxon>Eukaryota</taxon>
        <taxon>Fungi</taxon>
        <taxon>Dikarya</taxon>
        <taxon>Ascomycota</taxon>
        <taxon>Pezizomycotina</taxon>
        <taxon>Eurotiomycetes</taxon>
        <taxon>Eurotiomycetidae</taxon>
        <taxon>Eurotiales</taxon>
        <taxon>Aspergillaceae</taxon>
        <taxon>Aspergillus</taxon>
        <taxon>Aspergillus subgen. Nidulantes</taxon>
    </lineage>
</organism>
<reference evidence="2 3" key="1">
    <citation type="submission" date="2024-07" db="EMBL/GenBank/DDBJ databases">
        <title>Section-level genome sequencing and comparative genomics of Aspergillus sections Usti and Cavernicolus.</title>
        <authorList>
            <consortium name="Lawrence Berkeley National Laboratory"/>
            <person name="Nybo J.L."/>
            <person name="Vesth T.C."/>
            <person name="Theobald S."/>
            <person name="Frisvad J.C."/>
            <person name="Larsen T.O."/>
            <person name="Kjaerboelling I."/>
            <person name="Rothschild-Mancinelli K."/>
            <person name="Lyhne E.K."/>
            <person name="Kogle M.E."/>
            <person name="Barry K."/>
            <person name="Clum A."/>
            <person name="Na H."/>
            <person name="Ledsgaard L."/>
            <person name="Lin J."/>
            <person name="Lipzen A."/>
            <person name="Kuo A."/>
            <person name="Riley R."/>
            <person name="Mondo S."/>
            <person name="Labutti K."/>
            <person name="Haridas S."/>
            <person name="Pangalinan J."/>
            <person name="Salamov A.A."/>
            <person name="Simmons B.A."/>
            <person name="Magnuson J.K."/>
            <person name="Chen J."/>
            <person name="Drula E."/>
            <person name="Henrissat B."/>
            <person name="Wiebenga A."/>
            <person name="Lubbers R.J."/>
            <person name="Gomes A.C."/>
            <person name="Makela M.R."/>
            <person name="Stajich J."/>
            <person name="Grigoriev I.V."/>
            <person name="Mortensen U.H."/>
            <person name="De Vries R.P."/>
            <person name="Baker S.E."/>
            <person name="Andersen M.R."/>
        </authorList>
    </citation>
    <scope>NUCLEOTIDE SEQUENCE [LARGE SCALE GENOMIC DNA]</scope>
    <source>
        <strain evidence="2 3">CBS 209.92</strain>
    </source>
</reference>
<comment type="caution">
    <text evidence="2">The sequence shown here is derived from an EMBL/GenBank/DDBJ whole genome shotgun (WGS) entry which is preliminary data.</text>
</comment>
<feature type="transmembrane region" description="Helical" evidence="1">
    <location>
        <begin position="297"/>
        <end position="317"/>
    </location>
</feature>
<dbReference type="EMBL" id="JBFTWV010000034">
    <property type="protein sequence ID" value="KAL2795524.1"/>
    <property type="molecule type" value="Genomic_DNA"/>
</dbReference>
<proteinExistence type="predicted"/>
<name>A0ABR4GA42_9EURO</name>
<feature type="transmembrane region" description="Helical" evidence="1">
    <location>
        <begin position="323"/>
        <end position="342"/>
    </location>
</feature>
<protein>
    <submittedName>
        <fullName evidence="2">Uncharacterized protein</fullName>
    </submittedName>
</protein>
<keyword evidence="3" id="KW-1185">Reference proteome</keyword>
<evidence type="ECO:0000313" key="2">
    <source>
        <dbReference type="EMBL" id="KAL2795524.1"/>
    </source>
</evidence>